<sequence>MMGNRVLVRIACLIVSVYALLWITGVQALTEEAKILLELKKSLKDPNNALSNWKDSIHAPCNWDGITCDNITGMVTEITIESKFLNGPLYSNICNLQNLKKLHLGFNELNGNMPPNMKNCTKLQSLNLSTNSLSGPLPDFSPLKSLQLLDLTYNKFTGEFPASVGNLSELTSLNLAVNPFSPGKIPQQLMNLKKLKELYLANCNLLGEIPSFIFSFANLGLLDLSTNDLNGSISKEISKLGKLYQLELYDNNLSGSIPPELGNLTFLRNFDASKNMLSGNLPEEVGNLRNLVSFQLYDNHLSGQIPESFGEFPYLESLSLYENNFEGRLPQKLGSLSRFNMIDVSTNQFTGPLPKDMCRGGNLERFLVLDNRFTGEVPDSYGDCKSLIRFRVNSNNLTGKIPKGIWGLPNVNIIDLSFNNFVGELGPEISKAKNLSELYTSNNKFSGILVPEIGMASRLVKLHVCNNQFTGPIPKEISNLRHLNELYLQENKFEGSIPAEIGLCVSLVVINLAENHLYGLIPESLASIEGLNSLNLSNNHLSGLIPNSLGSLTLSLIDLSNNHLTGPVPNSLVSAIYNDRFSGNPGLCAKSSHSNNQVLQPCKSSGLRKESRKRIFVSGFIVGTAMLILVIGLTLFRRKCHQNQDHFRNKRGSSRWKLRYFNKVSFTERDISEAMLEEENVIGSGGSGKVYRVVFKNNVTVAVKSLWPVNNNSSKQNDLNQLMNAEVDVLGMVRHKNIVKLYCCLSNGDSNLLVYEYLQNGNLFDALHKVYKEKTSQGSSLHLDWLTRYKIALGAAHGLSYLHHGCSPAIVHRDVKSTNILLDDNYEAKIADFGIAKFLHDDRGKDLATAFGGTYGYIAPEYAYSCNVTEKSDVYSFGVVLLELVTGKQPIEPEFGDSKDIVSWISQRICSQQDAFELLDSRISKSFEEQMIQVLKIAVRCTYKVPAVRPNMREVVQMLLDADPCSSSFKTTHKEGTEKNATLGIGIPVRQSSQHKH</sequence>
<keyword evidence="10 14" id="KW-0067">ATP-binding</keyword>
<keyword evidence="13" id="KW-0325">Glycoprotein</keyword>
<keyword evidence="4" id="KW-0808">Transferase</keyword>
<evidence type="ECO:0000256" key="12">
    <source>
        <dbReference type="ARBA" id="ARBA00023136"/>
    </source>
</evidence>
<dbReference type="Gene3D" id="3.80.10.10">
    <property type="entry name" value="Ribonuclease Inhibitor"/>
    <property type="match status" value="4"/>
</dbReference>
<evidence type="ECO:0000256" key="6">
    <source>
        <dbReference type="ARBA" id="ARBA00022729"/>
    </source>
</evidence>
<feature type="transmembrane region" description="Helical" evidence="15">
    <location>
        <begin position="615"/>
        <end position="636"/>
    </location>
</feature>
<dbReference type="InterPro" id="IPR001611">
    <property type="entry name" value="Leu-rich_rpt"/>
</dbReference>
<evidence type="ECO:0000256" key="9">
    <source>
        <dbReference type="ARBA" id="ARBA00022777"/>
    </source>
</evidence>
<feature type="binding site" evidence="14">
    <location>
        <position position="704"/>
    </location>
    <ligand>
        <name>ATP</name>
        <dbReference type="ChEBI" id="CHEBI:30616"/>
    </ligand>
</feature>
<dbReference type="Pfam" id="PF00069">
    <property type="entry name" value="Pkinase"/>
    <property type="match status" value="1"/>
</dbReference>
<dbReference type="SUPFAM" id="SSF56112">
    <property type="entry name" value="Protein kinase-like (PK-like)"/>
    <property type="match status" value="1"/>
</dbReference>
<dbReference type="InterPro" id="IPR008271">
    <property type="entry name" value="Ser/Thr_kinase_AS"/>
</dbReference>
<protein>
    <recommendedName>
        <fullName evidence="17">Protein kinase domain-containing protein</fullName>
    </recommendedName>
</protein>
<dbReference type="GO" id="GO:0016020">
    <property type="term" value="C:membrane"/>
    <property type="evidence" value="ECO:0007669"/>
    <property type="project" value="UniProtKB-SubCell"/>
</dbReference>
<dbReference type="SUPFAM" id="SSF52047">
    <property type="entry name" value="RNI-like"/>
    <property type="match status" value="1"/>
</dbReference>
<feature type="chain" id="PRO_5041319554" description="Protein kinase domain-containing protein" evidence="16">
    <location>
        <begin position="29"/>
        <end position="997"/>
    </location>
</feature>
<evidence type="ECO:0000256" key="10">
    <source>
        <dbReference type="ARBA" id="ARBA00022840"/>
    </source>
</evidence>
<dbReference type="FunFam" id="3.80.10.10:FF:000233">
    <property type="entry name" value="Leucine-rich repeat receptor-like protein kinase TDR"/>
    <property type="match status" value="1"/>
</dbReference>
<keyword evidence="8 14" id="KW-0547">Nucleotide-binding</keyword>
<evidence type="ECO:0000256" key="15">
    <source>
        <dbReference type="SAM" id="Phobius"/>
    </source>
</evidence>
<evidence type="ECO:0000256" key="13">
    <source>
        <dbReference type="ARBA" id="ARBA00023180"/>
    </source>
</evidence>
<feature type="domain" description="Protein kinase" evidence="17">
    <location>
        <begin position="676"/>
        <end position="960"/>
    </location>
</feature>
<dbReference type="InterPro" id="IPR003591">
    <property type="entry name" value="Leu-rich_rpt_typical-subtyp"/>
</dbReference>
<keyword evidence="7" id="KW-0677">Repeat</keyword>
<keyword evidence="3" id="KW-0433">Leucine-rich repeat</keyword>
<evidence type="ECO:0000313" key="18">
    <source>
        <dbReference type="EMBL" id="KAH9330520.1"/>
    </source>
</evidence>
<dbReference type="GO" id="GO:0005524">
    <property type="term" value="F:ATP binding"/>
    <property type="evidence" value="ECO:0007669"/>
    <property type="project" value="UniProtKB-UniRule"/>
</dbReference>
<evidence type="ECO:0000256" key="3">
    <source>
        <dbReference type="ARBA" id="ARBA00022614"/>
    </source>
</evidence>
<dbReference type="FunFam" id="1.10.510.10:FF:000365">
    <property type="entry name" value="Leucine-rich repeat receptor-like serine/threonine-protein kinase At1g17230"/>
    <property type="match status" value="1"/>
</dbReference>
<dbReference type="OMA" id="WISQRIC"/>
<dbReference type="Pfam" id="PF00560">
    <property type="entry name" value="LRR_1"/>
    <property type="match status" value="8"/>
</dbReference>
<evidence type="ECO:0000256" key="11">
    <source>
        <dbReference type="ARBA" id="ARBA00022989"/>
    </source>
</evidence>
<dbReference type="GO" id="GO:0004672">
    <property type="term" value="F:protein kinase activity"/>
    <property type="evidence" value="ECO:0007669"/>
    <property type="project" value="InterPro"/>
</dbReference>
<dbReference type="FunFam" id="3.80.10.10:FF:000453">
    <property type="entry name" value="Leucine-rich receptor-like protein kinase family protein"/>
    <property type="match status" value="1"/>
</dbReference>
<evidence type="ECO:0000256" key="1">
    <source>
        <dbReference type="ARBA" id="ARBA00004167"/>
    </source>
</evidence>
<dbReference type="InterPro" id="IPR000719">
    <property type="entry name" value="Prot_kinase_dom"/>
</dbReference>
<name>A0AA38GZS5_TAXCH</name>
<dbReference type="SMART" id="SM00369">
    <property type="entry name" value="LRR_TYP"/>
    <property type="match status" value="7"/>
</dbReference>
<evidence type="ECO:0000259" key="17">
    <source>
        <dbReference type="PROSITE" id="PS50011"/>
    </source>
</evidence>
<dbReference type="PROSITE" id="PS50011">
    <property type="entry name" value="PROTEIN_KINASE_DOM"/>
    <property type="match status" value="1"/>
</dbReference>
<dbReference type="InterPro" id="IPR011009">
    <property type="entry name" value="Kinase-like_dom_sf"/>
</dbReference>
<organism evidence="18 19">
    <name type="scientific">Taxus chinensis</name>
    <name type="common">Chinese yew</name>
    <name type="synonym">Taxus wallichiana var. chinensis</name>
    <dbReference type="NCBI Taxonomy" id="29808"/>
    <lineage>
        <taxon>Eukaryota</taxon>
        <taxon>Viridiplantae</taxon>
        <taxon>Streptophyta</taxon>
        <taxon>Embryophyta</taxon>
        <taxon>Tracheophyta</taxon>
        <taxon>Spermatophyta</taxon>
        <taxon>Pinopsida</taxon>
        <taxon>Pinidae</taxon>
        <taxon>Conifers II</taxon>
        <taxon>Cupressales</taxon>
        <taxon>Taxaceae</taxon>
        <taxon>Taxus</taxon>
    </lineage>
</organism>
<dbReference type="Gene3D" id="3.30.200.20">
    <property type="entry name" value="Phosphorylase Kinase, domain 1"/>
    <property type="match status" value="1"/>
</dbReference>
<evidence type="ECO:0000256" key="8">
    <source>
        <dbReference type="ARBA" id="ARBA00022741"/>
    </source>
</evidence>
<keyword evidence="11 15" id="KW-1133">Transmembrane helix</keyword>
<dbReference type="InterPro" id="IPR050647">
    <property type="entry name" value="Plant_LRR-RLKs"/>
</dbReference>
<dbReference type="GO" id="GO:0033612">
    <property type="term" value="F:receptor serine/threonine kinase binding"/>
    <property type="evidence" value="ECO:0007669"/>
    <property type="project" value="TreeGrafter"/>
</dbReference>
<keyword evidence="5 15" id="KW-0812">Transmembrane</keyword>
<dbReference type="PANTHER" id="PTHR48056">
    <property type="entry name" value="LRR RECEPTOR-LIKE SERINE/THREONINE-PROTEIN KINASE-RELATED"/>
    <property type="match status" value="1"/>
</dbReference>
<dbReference type="Pfam" id="PF08263">
    <property type="entry name" value="LRRNT_2"/>
    <property type="match status" value="1"/>
</dbReference>
<evidence type="ECO:0000256" key="16">
    <source>
        <dbReference type="SAM" id="SignalP"/>
    </source>
</evidence>
<keyword evidence="6 16" id="KW-0732">Signal</keyword>
<reference evidence="18 19" key="1">
    <citation type="journal article" date="2021" name="Nat. Plants">
        <title>The Taxus genome provides insights into paclitaxel biosynthesis.</title>
        <authorList>
            <person name="Xiong X."/>
            <person name="Gou J."/>
            <person name="Liao Q."/>
            <person name="Li Y."/>
            <person name="Zhou Q."/>
            <person name="Bi G."/>
            <person name="Li C."/>
            <person name="Du R."/>
            <person name="Wang X."/>
            <person name="Sun T."/>
            <person name="Guo L."/>
            <person name="Liang H."/>
            <person name="Lu P."/>
            <person name="Wu Y."/>
            <person name="Zhang Z."/>
            <person name="Ro D.K."/>
            <person name="Shang Y."/>
            <person name="Huang S."/>
            <person name="Yan J."/>
        </authorList>
    </citation>
    <scope>NUCLEOTIDE SEQUENCE [LARGE SCALE GENOMIC DNA]</scope>
    <source>
        <strain evidence="18">Ta-2019</strain>
    </source>
</reference>
<dbReference type="SMART" id="SM00220">
    <property type="entry name" value="S_TKc"/>
    <property type="match status" value="1"/>
</dbReference>
<evidence type="ECO:0000256" key="5">
    <source>
        <dbReference type="ARBA" id="ARBA00022692"/>
    </source>
</evidence>
<feature type="signal peptide" evidence="16">
    <location>
        <begin position="1"/>
        <end position="28"/>
    </location>
</feature>
<comment type="similarity">
    <text evidence="2">Belongs to the protein kinase superfamily. Ser/Thr protein kinase family.</text>
</comment>
<dbReference type="GO" id="GO:0006952">
    <property type="term" value="P:defense response"/>
    <property type="evidence" value="ECO:0007669"/>
    <property type="project" value="UniProtKB-ARBA"/>
</dbReference>
<evidence type="ECO:0000256" key="14">
    <source>
        <dbReference type="PROSITE-ProRule" id="PRU10141"/>
    </source>
</evidence>
<dbReference type="AlphaFoldDB" id="A0AA38GZS5"/>
<evidence type="ECO:0000313" key="19">
    <source>
        <dbReference type="Proteomes" id="UP000824469"/>
    </source>
</evidence>
<dbReference type="GO" id="GO:0051707">
    <property type="term" value="P:response to other organism"/>
    <property type="evidence" value="ECO:0007669"/>
    <property type="project" value="UniProtKB-ARBA"/>
</dbReference>
<evidence type="ECO:0000256" key="7">
    <source>
        <dbReference type="ARBA" id="ARBA00022737"/>
    </source>
</evidence>
<evidence type="ECO:0000256" key="4">
    <source>
        <dbReference type="ARBA" id="ARBA00022679"/>
    </source>
</evidence>
<dbReference type="PROSITE" id="PS00108">
    <property type="entry name" value="PROTEIN_KINASE_ST"/>
    <property type="match status" value="1"/>
</dbReference>
<dbReference type="InterPro" id="IPR013210">
    <property type="entry name" value="LRR_N_plant-typ"/>
</dbReference>
<dbReference type="EMBL" id="JAHRHJ020000001">
    <property type="protein sequence ID" value="KAH9330520.1"/>
    <property type="molecule type" value="Genomic_DNA"/>
</dbReference>
<dbReference type="Proteomes" id="UP000824469">
    <property type="component" value="Unassembled WGS sequence"/>
</dbReference>
<proteinExistence type="inferred from homology"/>
<comment type="subcellular location">
    <subcellularLocation>
        <location evidence="1">Membrane</location>
        <topology evidence="1">Single-pass membrane protein</topology>
    </subcellularLocation>
</comment>
<dbReference type="FunFam" id="3.80.10.10:FF:000234">
    <property type="entry name" value="Probable inactive receptor kinase RLK902"/>
    <property type="match status" value="1"/>
</dbReference>
<keyword evidence="12 15" id="KW-0472">Membrane</keyword>
<dbReference type="InterPro" id="IPR032675">
    <property type="entry name" value="LRR_dom_sf"/>
</dbReference>
<keyword evidence="19" id="KW-1185">Reference proteome</keyword>
<dbReference type="InterPro" id="IPR017441">
    <property type="entry name" value="Protein_kinase_ATP_BS"/>
</dbReference>
<dbReference type="PROSITE" id="PS51450">
    <property type="entry name" value="LRR"/>
    <property type="match status" value="1"/>
</dbReference>
<accession>A0AA38GZS5</accession>
<gene>
    <name evidence="18" type="ORF">KI387_002628</name>
</gene>
<dbReference type="PANTHER" id="PTHR48056:SF81">
    <property type="entry name" value="RECEPTOR PROTEIN-TYROSINE KINASE CEPR1"/>
    <property type="match status" value="1"/>
</dbReference>
<keyword evidence="9" id="KW-0418">Kinase</keyword>
<dbReference type="Gene3D" id="1.10.510.10">
    <property type="entry name" value="Transferase(Phosphotransferase) domain 1"/>
    <property type="match status" value="1"/>
</dbReference>
<dbReference type="PROSITE" id="PS00107">
    <property type="entry name" value="PROTEIN_KINASE_ATP"/>
    <property type="match status" value="1"/>
</dbReference>
<evidence type="ECO:0000256" key="2">
    <source>
        <dbReference type="ARBA" id="ARBA00008684"/>
    </source>
</evidence>
<comment type="caution">
    <text evidence="18">The sequence shown here is derived from an EMBL/GenBank/DDBJ whole genome shotgun (WGS) entry which is preliminary data.</text>
</comment>
<dbReference type="GO" id="GO:0009791">
    <property type="term" value="P:post-embryonic development"/>
    <property type="evidence" value="ECO:0007669"/>
    <property type="project" value="UniProtKB-ARBA"/>
</dbReference>